<evidence type="ECO:0000259" key="3">
    <source>
        <dbReference type="Pfam" id="PF04082"/>
    </source>
</evidence>
<keyword evidence="5" id="KW-1185">Reference proteome</keyword>
<dbReference type="InterPro" id="IPR004344">
    <property type="entry name" value="TTL/TTLL_fam"/>
</dbReference>
<dbReference type="CDD" id="cd12148">
    <property type="entry name" value="fungal_TF_MHR"/>
    <property type="match status" value="1"/>
</dbReference>
<sequence>MEVQSFINWPGAPLTEALVLRAMDRLSSGWRLITADPTSDHPCSEKFLLQWATYDSINHEATLSKPSSVLASSYTIRKALIRKHFLHRCILAYTTKHPDSSLSRYVPRTWDIEISYADELDELWSDELWDLENEMKRGADKWWILKPGMADRGMGIRLFKSKKALQQIFEDFENEESDEETDKDSVSGGTGVIISQLRHFVIQEYLENPVLVDPSQSVVNENSEVRLQGSLERRKFHLRAYCVASGALSVYLYPRVLALFAPEDYKEPSQICDSVEHPDLRPHLTNTCLQGAAGEENVRLLHELIGCNLLSRDGSDAHHLFSEEDVASIMDQISDALSETFRAALQMPVHFQPLPNAFELFGVDFLVSHGPSSGSFLVKLLEFNSEPAIEMTGTRLKWILEDLFELIGKTCVEPFFNREIFGELVHRLAGLVGRRSSNVMQQDHIADTTFAQLAQLLLYNRHPEEPQCSYDPIEGLTLADSINPGEKIRQLEEQIAELKRKLQEAGIASSPSPSEFPNGRSHSPAEKRLSSLAPPQFDRPDITLPRAGLDVARLGSTSPSSLPRSQTSSPDTNGQGTESILSLFAFGWNPDLPDPAEMRRLIEVFFLNDPCGSRILHMPTFLVSMALSPKDDRFPHSAILHAICASASRWTSTKAYMTPDGIRRDTFADYHAGKTRQYIDRTMASGAHIFDVLQACIILSWYFYAEGRWVEVWIFSGFQTRVAVPLRLNHKGTFSTHGAGSPGAYLPAPKDHKELEMRRRTWWMSVVLDRIVSVGGWLHGVEYKHIATELPLRRAEFESELPFASNPQNLHTENFYITHPSDYTDSFLLFIKAVMLFGLVTDLNTEIQLKSQLKSQTFSPIRDHSFLTLDKLVAVDFLENLPFEYKHYLQNMSESQIDTDLYMVHLIPHAASITLHNPYLDFNDPHSLSTNRCIAAANAILEAYYAFSKATVFSSGYSAYPPIVKLHPFVTICWYLAAVVKIQVCKHMINNNQPSEEIAVWGEINAMRHAMLDFGSISPIGTRQEKLLGTLMAEIVRSTSQDRPLEIGGYAINGTASRLYPHSAKSAFQNADGASAPLPTSPPMEHFGTIEPSPLGMSGIHAHVQATSHYQNLSPGWLAPHTDISRSPTSHSSSSSFMA</sequence>
<comment type="caution">
    <text evidence="4">The sequence shown here is derived from an EMBL/GenBank/DDBJ whole genome shotgun (WGS) entry which is preliminary data.</text>
</comment>
<evidence type="ECO:0000256" key="1">
    <source>
        <dbReference type="ARBA" id="ARBA00023242"/>
    </source>
</evidence>
<dbReference type="GO" id="GO:0003677">
    <property type="term" value="F:DNA binding"/>
    <property type="evidence" value="ECO:0007669"/>
    <property type="project" value="InterPro"/>
</dbReference>
<dbReference type="PROSITE" id="PS51221">
    <property type="entry name" value="TTL"/>
    <property type="match status" value="1"/>
</dbReference>
<dbReference type="InterPro" id="IPR027746">
    <property type="entry name" value="TTL"/>
</dbReference>
<keyword evidence="1" id="KW-0539">Nucleus</keyword>
<dbReference type="OrthoDB" id="5600212at2759"/>
<dbReference type="EMBL" id="LNZH02000176">
    <property type="protein sequence ID" value="OCB88550.1"/>
    <property type="molecule type" value="Genomic_DNA"/>
</dbReference>
<dbReference type="Gene3D" id="3.30.470.20">
    <property type="entry name" value="ATP-grasp fold, B domain"/>
    <property type="match status" value="1"/>
</dbReference>
<gene>
    <name evidence="4" type="ORF">A7U60_g4252</name>
</gene>
<dbReference type="GO" id="GO:0006351">
    <property type="term" value="P:DNA-templated transcription"/>
    <property type="evidence" value="ECO:0007669"/>
    <property type="project" value="InterPro"/>
</dbReference>
<evidence type="ECO:0000256" key="2">
    <source>
        <dbReference type="SAM" id="MobiDB-lite"/>
    </source>
</evidence>
<protein>
    <recommendedName>
        <fullName evidence="3">Xylanolytic transcriptional activator regulatory domain-containing protein</fullName>
    </recommendedName>
</protein>
<dbReference type="SUPFAM" id="SSF56059">
    <property type="entry name" value="Glutathione synthetase ATP-binding domain-like"/>
    <property type="match status" value="1"/>
</dbReference>
<accession>A0A9Q5HZ58</accession>
<name>A0A9Q5HZ58_SANBA</name>
<dbReference type="GO" id="GO:0008270">
    <property type="term" value="F:zinc ion binding"/>
    <property type="evidence" value="ECO:0007669"/>
    <property type="project" value="InterPro"/>
</dbReference>
<dbReference type="PANTHER" id="PTHR47551:SF1">
    <property type="entry name" value="TUBULIN--TYROSINE LIGASE PBY1-RELATED"/>
    <property type="match status" value="1"/>
</dbReference>
<dbReference type="Proteomes" id="UP000757232">
    <property type="component" value="Unassembled WGS sequence"/>
</dbReference>
<reference evidence="4" key="1">
    <citation type="submission" date="2016-06" db="EMBL/GenBank/DDBJ databases">
        <title>Draft Genome sequence of the fungus Inonotus baumii.</title>
        <authorList>
            <person name="Zhu H."/>
            <person name="Lin W."/>
        </authorList>
    </citation>
    <scope>NUCLEOTIDE SEQUENCE</scope>
    <source>
        <strain evidence="4">821</strain>
    </source>
</reference>
<proteinExistence type="predicted"/>
<dbReference type="Pfam" id="PF03133">
    <property type="entry name" value="TTL"/>
    <property type="match status" value="1"/>
</dbReference>
<dbReference type="InterPro" id="IPR007219">
    <property type="entry name" value="XnlR_reg_dom"/>
</dbReference>
<feature type="compositionally biased region" description="Low complexity" evidence="2">
    <location>
        <begin position="553"/>
        <end position="569"/>
    </location>
</feature>
<evidence type="ECO:0000313" key="4">
    <source>
        <dbReference type="EMBL" id="OCB88550.1"/>
    </source>
</evidence>
<dbReference type="Pfam" id="PF04082">
    <property type="entry name" value="Fungal_trans"/>
    <property type="match status" value="1"/>
</dbReference>
<dbReference type="AlphaFoldDB" id="A0A9Q5HZ58"/>
<dbReference type="PANTHER" id="PTHR47551">
    <property type="entry name" value="TUBULIN--TYROSINE LIGASE PBY1-RELATED"/>
    <property type="match status" value="1"/>
</dbReference>
<feature type="domain" description="Xylanolytic transcriptional activator regulatory" evidence="3">
    <location>
        <begin position="604"/>
        <end position="774"/>
    </location>
</feature>
<organism evidence="4 5">
    <name type="scientific">Sanghuangporus baumii</name>
    <name type="common">Phellinus baumii</name>
    <dbReference type="NCBI Taxonomy" id="108892"/>
    <lineage>
        <taxon>Eukaryota</taxon>
        <taxon>Fungi</taxon>
        <taxon>Dikarya</taxon>
        <taxon>Basidiomycota</taxon>
        <taxon>Agaricomycotina</taxon>
        <taxon>Agaricomycetes</taxon>
        <taxon>Hymenochaetales</taxon>
        <taxon>Hymenochaetaceae</taxon>
        <taxon>Sanghuangporus</taxon>
    </lineage>
</organism>
<feature type="region of interest" description="Disordered" evidence="2">
    <location>
        <begin position="502"/>
        <end position="576"/>
    </location>
</feature>
<evidence type="ECO:0000313" key="5">
    <source>
        <dbReference type="Proteomes" id="UP000757232"/>
    </source>
</evidence>
<dbReference type="GO" id="GO:0000932">
    <property type="term" value="C:P-body"/>
    <property type="evidence" value="ECO:0007669"/>
    <property type="project" value="TreeGrafter"/>
</dbReference>